<dbReference type="PRINTS" id="PR00081">
    <property type="entry name" value="GDHRDH"/>
</dbReference>
<name>A0ABY7FEK6_MYAAR</name>
<accession>A0ABY7FEK6</accession>
<sequence>MYNRAQDVNMYGPIRVVKAFLPLIRASAGRIINVTSVHGRMSIPRWSTYDVTKHGLETLSDSLRLEMAKFGVRVSIVEP</sequence>
<evidence type="ECO:0000313" key="2">
    <source>
        <dbReference type="Proteomes" id="UP001164746"/>
    </source>
</evidence>
<reference evidence="1" key="1">
    <citation type="submission" date="2022-11" db="EMBL/GenBank/DDBJ databases">
        <title>Centuries of genome instability and evolution in soft-shell clam transmissible cancer (bioRxiv).</title>
        <authorList>
            <person name="Hart S.F.M."/>
            <person name="Yonemitsu M.A."/>
            <person name="Giersch R.M."/>
            <person name="Beal B.F."/>
            <person name="Arriagada G."/>
            <person name="Davis B.W."/>
            <person name="Ostrander E.A."/>
            <person name="Goff S.P."/>
            <person name="Metzger M.J."/>
        </authorList>
    </citation>
    <scope>NUCLEOTIDE SEQUENCE</scope>
    <source>
        <strain evidence="1">MELC-2E11</strain>
        <tissue evidence="1">Siphon/mantle</tissue>
    </source>
</reference>
<evidence type="ECO:0000313" key="1">
    <source>
        <dbReference type="EMBL" id="WAR19584.1"/>
    </source>
</evidence>
<dbReference type="PANTHER" id="PTHR43313">
    <property type="entry name" value="SHORT-CHAIN DEHYDROGENASE/REDUCTASE FAMILY 9C"/>
    <property type="match status" value="1"/>
</dbReference>
<dbReference type="Pfam" id="PF00106">
    <property type="entry name" value="adh_short"/>
    <property type="match status" value="1"/>
</dbReference>
<dbReference type="Gene3D" id="3.40.50.720">
    <property type="entry name" value="NAD(P)-binding Rossmann-like Domain"/>
    <property type="match status" value="1"/>
</dbReference>
<dbReference type="PANTHER" id="PTHR43313:SF36">
    <property type="entry name" value="D-BETA-HYDROXYBUTYRATE DEHYDROGENASE, MITOCHONDRIAL"/>
    <property type="match status" value="1"/>
</dbReference>
<dbReference type="InterPro" id="IPR036291">
    <property type="entry name" value="NAD(P)-bd_dom_sf"/>
</dbReference>
<keyword evidence="2" id="KW-1185">Reference proteome</keyword>
<gene>
    <name evidence="1" type="ORF">MAR_001422</name>
</gene>
<dbReference type="Proteomes" id="UP001164746">
    <property type="component" value="Chromosome 11"/>
</dbReference>
<feature type="non-terminal residue" evidence="1">
    <location>
        <position position="79"/>
    </location>
</feature>
<dbReference type="InterPro" id="IPR002347">
    <property type="entry name" value="SDR_fam"/>
</dbReference>
<dbReference type="EMBL" id="CP111022">
    <property type="protein sequence ID" value="WAR19584.1"/>
    <property type="molecule type" value="Genomic_DNA"/>
</dbReference>
<dbReference type="SUPFAM" id="SSF51735">
    <property type="entry name" value="NAD(P)-binding Rossmann-fold domains"/>
    <property type="match status" value="1"/>
</dbReference>
<organism evidence="1 2">
    <name type="scientific">Mya arenaria</name>
    <name type="common">Soft-shell clam</name>
    <dbReference type="NCBI Taxonomy" id="6604"/>
    <lineage>
        <taxon>Eukaryota</taxon>
        <taxon>Metazoa</taxon>
        <taxon>Spiralia</taxon>
        <taxon>Lophotrochozoa</taxon>
        <taxon>Mollusca</taxon>
        <taxon>Bivalvia</taxon>
        <taxon>Autobranchia</taxon>
        <taxon>Heteroconchia</taxon>
        <taxon>Euheterodonta</taxon>
        <taxon>Imparidentia</taxon>
        <taxon>Neoheterodontei</taxon>
        <taxon>Myida</taxon>
        <taxon>Myoidea</taxon>
        <taxon>Myidae</taxon>
        <taxon>Mya</taxon>
    </lineage>
</organism>
<protein>
    <submittedName>
        <fullName evidence="1">BDH-like protein</fullName>
    </submittedName>
</protein>
<proteinExistence type="predicted"/>